<keyword evidence="5" id="KW-1185">Reference proteome</keyword>
<dbReference type="CDD" id="cd04301">
    <property type="entry name" value="NAT_SF"/>
    <property type="match status" value="1"/>
</dbReference>
<reference evidence="4 5" key="1">
    <citation type="submission" date="2020-03" db="EMBL/GenBank/DDBJ databases">
        <title>Genomic Encyclopedia of Type Strains, Phase IV (KMG-IV): sequencing the most valuable type-strain genomes for metagenomic binning, comparative biology and taxonomic classification.</title>
        <authorList>
            <person name="Goeker M."/>
        </authorList>
    </citation>
    <scope>NUCLEOTIDE SEQUENCE [LARGE SCALE GENOMIC DNA]</scope>
    <source>
        <strain evidence="4 5">DSM 18888</strain>
    </source>
</reference>
<dbReference type="Pfam" id="PF00583">
    <property type="entry name" value="Acetyltransf_1"/>
    <property type="match status" value="1"/>
</dbReference>
<protein>
    <submittedName>
        <fullName evidence="4">GNAT superfamily N-acetyltransferase</fullName>
    </submittedName>
</protein>
<dbReference type="InterPro" id="IPR016181">
    <property type="entry name" value="Acyl_CoA_acyltransferase"/>
</dbReference>
<comment type="caution">
    <text evidence="4">The sequence shown here is derived from an EMBL/GenBank/DDBJ whole genome shotgun (WGS) entry which is preliminary data.</text>
</comment>
<keyword evidence="1" id="KW-0808">Transferase</keyword>
<proteinExistence type="predicted"/>
<dbReference type="InterPro" id="IPR000182">
    <property type="entry name" value="GNAT_dom"/>
</dbReference>
<dbReference type="PROSITE" id="PS51186">
    <property type="entry name" value="GNAT"/>
    <property type="match status" value="1"/>
</dbReference>
<dbReference type="RefSeq" id="WP_064780533.1">
    <property type="nucleotide sequence ID" value="NZ_BAAAEQ010000002.1"/>
</dbReference>
<name>A0ABX0WZD1_9PROT</name>
<gene>
    <name evidence="4" type="ORF">GGR96_001810</name>
</gene>
<evidence type="ECO:0000259" key="3">
    <source>
        <dbReference type="PROSITE" id="PS51186"/>
    </source>
</evidence>
<evidence type="ECO:0000256" key="2">
    <source>
        <dbReference type="ARBA" id="ARBA00023315"/>
    </source>
</evidence>
<dbReference type="EMBL" id="JAATJD010000002">
    <property type="protein sequence ID" value="NJB74718.1"/>
    <property type="molecule type" value="Genomic_DNA"/>
</dbReference>
<dbReference type="Gene3D" id="3.40.630.30">
    <property type="match status" value="1"/>
</dbReference>
<sequence length="167" mass="18327">MPHDTVIRPVQPGDLDALINLIADHAAYERATVDRAHLRSALPQHIFGDAARALILVADRAGDMIGYLSAAREFSTWNAADYLHMDCLYLAPSCRGDGIGGLLMKAAARYAKDHDLGWMEWQTPDWNTGAIRFYERLGAVAKSKFRFSVAVKDLSAGEPEPACLDIA</sequence>
<dbReference type="PANTHER" id="PTHR10545:SF29">
    <property type="entry name" value="GH14572P-RELATED"/>
    <property type="match status" value="1"/>
</dbReference>
<dbReference type="Proteomes" id="UP000556869">
    <property type="component" value="Unassembled WGS sequence"/>
</dbReference>
<evidence type="ECO:0000313" key="5">
    <source>
        <dbReference type="Proteomes" id="UP000556869"/>
    </source>
</evidence>
<feature type="domain" description="N-acetyltransferase" evidence="3">
    <location>
        <begin position="5"/>
        <end position="161"/>
    </location>
</feature>
<keyword evidence="2" id="KW-0012">Acyltransferase</keyword>
<dbReference type="PANTHER" id="PTHR10545">
    <property type="entry name" value="DIAMINE N-ACETYLTRANSFERASE"/>
    <property type="match status" value="1"/>
</dbReference>
<dbReference type="SUPFAM" id="SSF55729">
    <property type="entry name" value="Acyl-CoA N-acyltransferases (Nat)"/>
    <property type="match status" value="1"/>
</dbReference>
<accession>A0ABX0WZD1</accession>
<evidence type="ECO:0000256" key="1">
    <source>
        <dbReference type="ARBA" id="ARBA00022679"/>
    </source>
</evidence>
<evidence type="ECO:0000313" key="4">
    <source>
        <dbReference type="EMBL" id="NJB74718.1"/>
    </source>
</evidence>
<dbReference type="InterPro" id="IPR051016">
    <property type="entry name" value="Diverse_Substrate_AcTransf"/>
</dbReference>
<organism evidence="4 5">
    <name type="scientific">Thalassospira tepidiphila</name>
    <dbReference type="NCBI Taxonomy" id="393657"/>
    <lineage>
        <taxon>Bacteria</taxon>
        <taxon>Pseudomonadati</taxon>
        <taxon>Pseudomonadota</taxon>
        <taxon>Alphaproteobacteria</taxon>
        <taxon>Rhodospirillales</taxon>
        <taxon>Thalassospiraceae</taxon>
        <taxon>Thalassospira</taxon>
    </lineage>
</organism>